<evidence type="ECO:0000313" key="2">
    <source>
        <dbReference type="Proteomes" id="UP000180166"/>
    </source>
</evidence>
<dbReference type="EMBL" id="CP017839">
    <property type="protein sequence ID" value="APA96138.1"/>
    <property type="molecule type" value="Genomic_DNA"/>
</dbReference>
<gene>
    <name evidence="1" type="ORF">NS506_02071</name>
</gene>
<organism evidence="1 2">
    <name type="scientific">Nocardia seriolae</name>
    <dbReference type="NCBI Taxonomy" id="37332"/>
    <lineage>
        <taxon>Bacteria</taxon>
        <taxon>Bacillati</taxon>
        <taxon>Actinomycetota</taxon>
        <taxon>Actinomycetes</taxon>
        <taxon>Mycobacteriales</taxon>
        <taxon>Nocardiaceae</taxon>
        <taxon>Nocardia</taxon>
    </lineage>
</organism>
<evidence type="ECO:0000313" key="1">
    <source>
        <dbReference type="EMBL" id="APA96138.1"/>
    </source>
</evidence>
<proteinExistence type="predicted"/>
<dbReference type="Proteomes" id="UP000180166">
    <property type="component" value="Chromosome"/>
</dbReference>
<name>A0ABC8APN8_9NOCA</name>
<reference evidence="1 2" key="1">
    <citation type="submission" date="2016-10" db="EMBL/GenBank/DDBJ databases">
        <title>Genome sequence of Nocardia seriolae strain EM150506, isolated from Anguila japonica.</title>
        <authorList>
            <person name="Han H.-J."/>
        </authorList>
    </citation>
    <scope>NUCLEOTIDE SEQUENCE [LARGE SCALE GENOMIC DNA]</scope>
    <source>
        <strain evidence="1 2">EM150506</strain>
    </source>
</reference>
<sequence length="29" mass="3511">MVKLPKQFRYHLRPLLGSLPQIKQQIYSK</sequence>
<accession>A0ABC8APN8</accession>
<protein>
    <submittedName>
        <fullName evidence="1">Uncharacterized protein</fullName>
    </submittedName>
</protein>
<dbReference type="AlphaFoldDB" id="A0ABC8APN8"/>
<dbReference type="KEGG" id="nsr:NS506_02071"/>